<dbReference type="RefSeq" id="WP_140841682.1">
    <property type="nucleotide sequence ID" value="NZ_RCZI01000002.1"/>
</dbReference>
<protein>
    <submittedName>
        <fullName evidence="1">Strictosidine synthase</fullName>
    </submittedName>
</protein>
<dbReference type="Gene3D" id="2.120.10.30">
    <property type="entry name" value="TolB, C-terminal domain"/>
    <property type="match status" value="1"/>
</dbReference>
<dbReference type="SUPFAM" id="SSF63829">
    <property type="entry name" value="Calcium-dependent phosphotriesterase"/>
    <property type="match status" value="1"/>
</dbReference>
<sequence length="361" mass="38202">MRSEAIQGFIDRLLGRGQAAVTVPPLDGALKPNNVLEEAAAGLAVTAPDNLVEWSGRLLFSSGSRIHSTDGRTRFDVRGAVTAMASSPGGLLAVATDAEGISIKRLDGSLTRLTRPEASAFDCTTAMVFAGERTLFACVGSAENPIDRWTHDLLEGGRTGSLWRIDLDSGDATSLTTGLAFPNGVVLAADGDCIVSESWQKRLIKISTTGAVSGQVIEDLPGYPGRLSHSARGGYWLSVFAPRSQLIEFVLREAAYRRAMMSEVDPALWIAPALSTGKSVLEPMQGGALKQMGLLKPWAPTQSYGLVVELNAAFVPVRSMHSRAGGKRHGITSAVERAGTLWVTSKGGDELVALDVSDKAE</sequence>
<dbReference type="InterPro" id="IPR011042">
    <property type="entry name" value="6-blade_b-propeller_TolB-like"/>
</dbReference>
<organism evidence="1 2">
    <name type="scientific">Variovorax guangxiensis</name>
    <dbReference type="NCBI Taxonomy" id="1775474"/>
    <lineage>
        <taxon>Bacteria</taxon>
        <taxon>Pseudomonadati</taxon>
        <taxon>Pseudomonadota</taxon>
        <taxon>Betaproteobacteria</taxon>
        <taxon>Burkholderiales</taxon>
        <taxon>Comamonadaceae</taxon>
        <taxon>Variovorax</taxon>
    </lineage>
</organism>
<comment type="caution">
    <text evidence="1">The sequence shown here is derived from an EMBL/GenBank/DDBJ whole genome shotgun (WGS) entry which is preliminary data.</text>
</comment>
<dbReference type="AlphaFoldDB" id="A0A502DYD9"/>
<dbReference type="EMBL" id="RCZI01000002">
    <property type="protein sequence ID" value="TPG29301.1"/>
    <property type="molecule type" value="Genomic_DNA"/>
</dbReference>
<evidence type="ECO:0000313" key="2">
    <source>
        <dbReference type="Proteomes" id="UP000319212"/>
    </source>
</evidence>
<accession>A0A502DYD9</accession>
<dbReference type="PANTHER" id="PTHR10426">
    <property type="entry name" value="STRICTOSIDINE SYNTHASE-RELATED"/>
    <property type="match status" value="1"/>
</dbReference>
<gene>
    <name evidence="1" type="ORF">EAH82_11230</name>
</gene>
<dbReference type="OrthoDB" id="8872498at2"/>
<proteinExistence type="predicted"/>
<evidence type="ECO:0000313" key="1">
    <source>
        <dbReference type="EMBL" id="TPG29301.1"/>
    </source>
</evidence>
<reference evidence="1 2" key="1">
    <citation type="journal article" date="2019" name="Environ. Microbiol.">
        <title>Species interactions and distinct microbial communities in high Arctic permafrost affected cryosols are associated with the CH4 and CO2 gas fluxes.</title>
        <authorList>
            <person name="Altshuler I."/>
            <person name="Hamel J."/>
            <person name="Turney S."/>
            <person name="Magnuson E."/>
            <person name="Levesque R."/>
            <person name="Greer C."/>
            <person name="Whyte L.G."/>
        </authorList>
    </citation>
    <scope>NUCLEOTIDE SEQUENCE [LARGE SCALE GENOMIC DNA]</scope>
    <source>
        <strain evidence="1 2">S06.C</strain>
    </source>
</reference>
<dbReference type="Proteomes" id="UP000319212">
    <property type="component" value="Unassembled WGS sequence"/>
</dbReference>
<dbReference type="PANTHER" id="PTHR10426:SF88">
    <property type="entry name" value="ADIPOCYTE PLASMA MEMBRANE-ASSOCIATED PROTEIN HEMOMUCIN-RELATED"/>
    <property type="match status" value="1"/>
</dbReference>
<dbReference type="GO" id="GO:0016787">
    <property type="term" value="F:hydrolase activity"/>
    <property type="evidence" value="ECO:0007669"/>
    <property type="project" value="TreeGrafter"/>
</dbReference>
<name>A0A502DYD9_9BURK</name>